<evidence type="ECO:0000256" key="3">
    <source>
        <dbReference type="ARBA" id="ARBA00022475"/>
    </source>
</evidence>
<feature type="transmembrane region" description="Helical" evidence="11">
    <location>
        <begin position="362"/>
        <end position="384"/>
    </location>
</feature>
<dbReference type="Pfam" id="PF02793">
    <property type="entry name" value="HRM"/>
    <property type="match status" value="1"/>
</dbReference>
<dbReference type="Proteomes" id="UP001329430">
    <property type="component" value="Chromosome 5"/>
</dbReference>
<dbReference type="SMART" id="SM00008">
    <property type="entry name" value="HormR"/>
    <property type="match status" value="1"/>
</dbReference>
<dbReference type="GO" id="GO:0008528">
    <property type="term" value="F:G protein-coupled peptide receptor activity"/>
    <property type="evidence" value="ECO:0007669"/>
    <property type="project" value="TreeGrafter"/>
</dbReference>
<feature type="transmembrane region" description="Helical" evidence="11">
    <location>
        <begin position="212"/>
        <end position="233"/>
    </location>
</feature>
<dbReference type="InterPro" id="IPR000832">
    <property type="entry name" value="GPCR_2_secretin-like"/>
</dbReference>
<dbReference type="InterPro" id="IPR050332">
    <property type="entry name" value="GPCR_2"/>
</dbReference>
<evidence type="ECO:0000256" key="5">
    <source>
        <dbReference type="ARBA" id="ARBA00022989"/>
    </source>
</evidence>
<dbReference type="SUPFAM" id="SSF81321">
    <property type="entry name" value="Family A G protein-coupled receptor-like"/>
    <property type="match status" value="1"/>
</dbReference>
<feature type="domain" description="G-protein coupled receptors family 2 profile 2" evidence="13">
    <location>
        <begin position="118"/>
        <end position="385"/>
    </location>
</feature>
<gene>
    <name evidence="14" type="ORF">RI129_007484</name>
</gene>
<evidence type="ECO:0000256" key="10">
    <source>
        <dbReference type="ARBA" id="ARBA00023224"/>
    </source>
</evidence>
<evidence type="ECO:0000313" key="15">
    <source>
        <dbReference type="Proteomes" id="UP001329430"/>
    </source>
</evidence>
<dbReference type="AlphaFoldDB" id="A0AAN7VHW0"/>
<reference evidence="14 15" key="1">
    <citation type="journal article" date="2024" name="Insects">
        <title>An Improved Chromosome-Level Genome Assembly of the Firefly Pyrocoelia pectoralis.</title>
        <authorList>
            <person name="Fu X."/>
            <person name="Meyer-Rochow V.B."/>
            <person name="Ballantyne L."/>
            <person name="Zhu X."/>
        </authorList>
    </citation>
    <scope>NUCLEOTIDE SEQUENCE [LARGE SCALE GENOMIC DNA]</scope>
    <source>
        <strain evidence="14">XCY_ONT2</strain>
    </source>
</reference>
<keyword evidence="5 11" id="KW-1133">Transmembrane helix</keyword>
<dbReference type="PROSITE" id="PS50227">
    <property type="entry name" value="G_PROTEIN_RECEP_F2_3"/>
    <property type="match status" value="1"/>
</dbReference>
<keyword evidence="9" id="KW-0325">Glycoprotein</keyword>
<dbReference type="PRINTS" id="PR00249">
    <property type="entry name" value="GPCRSECRETIN"/>
</dbReference>
<proteinExistence type="inferred from homology"/>
<evidence type="ECO:0000259" key="12">
    <source>
        <dbReference type="PROSITE" id="PS50227"/>
    </source>
</evidence>
<evidence type="ECO:0000256" key="6">
    <source>
        <dbReference type="ARBA" id="ARBA00023040"/>
    </source>
</evidence>
<comment type="caution">
    <text evidence="14">The sequence shown here is derived from an EMBL/GenBank/DDBJ whole genome shotgun (WGS) entry which is preliminary data.</text>
</comment>
<evidence type="ECO:0000313" key="14">
    <source>
        <dbReference type="EMBL" id="KAK5643639.1"/>
    </source>
</evidence>
<dbReference type="InterPro" id="IPR017981">
    <property type="entry name" value="GPCR_2-like_7TM"/>
</dbReference>
<evidence type="ECO:0000256" key="7">
    <source>
        <dbReference type="ARBA" id="ARBA00023136"/>
    </source>
</evidence>
<dbReference type="GO" id="GO:0017046">
    <property type="term" value="F:peptide hormone binding"/>
    <property type="evidence" value="ECO:0007669"/>
    <property type="project" value="TreeGrafter"/>
</dbReference>
<name>A0AAN7VHW0_9COLE</name>
<dbReference type="PANTHER" id="PTHR45620">
    <property type="entry name" value="PDF RECEPTOR-LIKE PROTEIN-RELATED"/>
    <property type="match status" value="1"/>
</dbReference>
<keyword evidence="3" id="KW-1003">Cell membrane</keyword>
<feature type="transmembrane region" description="Helical" evidence="11">
    <location>
        <begin position="284"/>
        <end position="309"/>
    </location>
</feature>
<dbReference type="Gene3D" id="4.10.1240.10">
    <property type="entry name" value="GPCR, family 2, extracellular hormone receptor domain"/>
    <property type="match status" value="1"/>
</dbReference>
<dbReference type="InterPro" id="IPR036445">
    <property type="entry name" value="GPCR_2_extracell_dom_sf"/>
</dbReference>
<keyword evidence="15" id="KW-1185">Reference proteome</keyword>
<comment type="subcellular location">
    <subcellularLocation>
        <location evidence="1">Cell membrane</location>
        <topology evidence="1">Multi-pass membrane protein</topology>
    </subcellularLocation>
</comment>
<keyword evidence="10" id="KW-0807">Transducer</keyword>
<protein>
    <recommendedName>
        <fullName evidence="16">Parathyroid hormone/parathyroid hormone-related peptide receptor</fullName>
    </recommendedName>
</protein>
<dbReference type="PROSITE" id="PS00650">
    <property type="entry name" value="G_PROTEIN_RECEP_F2_2"/>
    <property type="match status" value="1"/>
</dbReference>
<evidence type="ECO:0000256" key="1">
    <source>
        <dbReference type="ARBA" id="ARBA00004651"/>
    </source>
</evidence>
<evidence type="ECO:0000256" key="8">
    <source>
        <dbReference type="ARBA" id="ARBA00023170"/>
    </source>
</evidence>
<sequence>MSDILDIKRKECYQNNSLGGNFKVNEVYCKLVFDGIMCWNATKSGTLAKQLCPSYLPSSQNFATKKCESNGEWYINTEFNRSWTNYSECWQIIDDETALINFDSIENSTIYHIWFPIIKHVSQSGYVVSLIALFFAMIIFLSIKKLQCPRNRLHMHLFASFIMRGFMSLLKDFIFVEGIALKSDLVYTDGILKYTKQHYNWICKVITSSRNYFIMANYTLILMEGIYLHNLIFLTLCSDKTKITLYYLIGWAFPLLFIIPWILMRFYYEDTMCWTTSTNTNYLLLIHGPIALSIIVNFILFIMIVRILLMKLNSIYIQHQRTKYRRLLRSTLILIPLFGVPYVISLMMLYSSTINKTAEIIWIFFDQTFSAFQGFFVALVYCLLNTEVHNEIKHKYVSIRDRHEHNKQSRERTISHTLQCPTVIMPLNEDIPMTNYNIKYV</sequence>
<dbReference type="PROSITE" id="PS00649">
    <property type="entry name" value="G_PROTEIN_RECEP_F2_1"/>
    <property type="match status" value="1"/>
</dbReference>
<dbReference type="GO" id="GO:0007188">
    <property type="term" value="P:adenylate cyclase-modulating G protein-coupled receptor signaling pathway"/>
    <property type="evidence" value="ECO:0007669"/>
    <property type="project" value="TreeGrafter"/>
</dbReference>
<dbReference type="EMBL" id="JAVRBK010000005">
    <property type="protein sequence ID" value="KAK5643639.1"/>
    <property type="molecule type" value="Genomic_DNA"/>
</dbReference>
<dbReference type="PROSITE" id="PS50261">
    <property type="entry name" value="G_PROTEIN_RECEP_F2_4"/>
    <property type="match status" value="1"/>
</dbReference>
<evidence type="ECO:0008006" key="16">
    <source>
        <dbReference type="Google" id="ProtNLM"/>
    </source>
</evidence>
<comment type="similarity">
    <text evidence="2">Belongs to the G-protein coupled receptor 2 family.</text>
</comment>
<organism evidence="14 15">
    <name type="scientific">Pyrocoelia pectoralis</name>
    <dbReference type="NCBI Taxonomy" id="417401"/>
    <lineage>
        <taxon>Eukaryota</taxon>
        <taxon>Metazoa</taxon>
        <taxon>Ecdysozoa</taxon>
        <taxon>Arthropoda</taxon>
        <taxon>Hexapoda</taxon>
        <taxon>Insecta</taxon>
        <taxon>Pterygota</taxon>
        <taxon>Neoptera</taxon>
        <taxon>Endopterygota</taxon>
        <taxon>Coleoptera</taxon>
        <taxon>Polyphaga</taxon>
        <taxon>Elateriformia</taxon>
        <taxon>Elateroidea</taxon>
        <taxon>Lampyridae</taxon>
        <taxon>Lampyrinae</taxon>
        <taxon>Pyrocoelia</taxon>
    </lineage>
</organism>
<dbReference type="InterPro" id="IPR017983">
    <property type="entry name" value="GPCR_2_secretin-like_CS"/>
</dbReference>
<evidence type="ECO:0000256" key="9">
    <source>
        <dbReference type="ARBA" id="ARBA00023180"/>
    </source>
</evidence>
<keyword evidence="8" id="KW-0675">Receptor</keyword>
<feature type="domain" description="G-protein coupled receptors family 2 profile 1" evidence="12">
    <location>
        <begin position="11"/>
        <end position="93"/>
    </location>
</feature>
<dbReference type="Gene3D" id="1.20.1070.10">
    <property type="entry name" value="Rhodopsin 7-helix transmembrane proteins"/>
    <property type="match status" value="1"/>
</dbReference>
<feature type="transmembrane region" description="Helical" evidence="11">
    <location>
        <begin position="330"/>
        <end position="350"/>
    </location>
</feature>
<feature type="transmembrane region" description="Helical" evidence="11">
    <location>
        <begin position="155"/>
        <end position="176"/>
    </location>
</feature>
<feature type="transmembrane region" description="Helical" evidence="11">
    <location>
        <begin position="125"/>
        <end position="143"/>
    </location>
</feature>
<dbReference type="InterPro" id="IPR001879">
    <property type="entry name" value="GPCR_2_extracellular_dom"/>
</dbReference>
<evidence type="ECO:0000256" key="11">
    <source>
        <dbReference type="SAM" id="Phobius"/>
    </source>
</evidence>
<dbReference type="PANTHER" id="PTHR45620:SF1">
    <property type="entry name" value="G-PROTEIN COUPLED RECEPTORS FAMILY 2 PROFILE 2 DOMAIN-CONTAINING PROTEIN"/>
    <property type="match status" value="1"/>
</dbReference>
<dbReference type="GO" id="GO:0007166">
    <property type="term" value="P:cell surface receptor signaling pathway"/>
    <property type="evidence" value="ECO:0007669"/>
    <property type="project" value="InterPro"/>
</dbReference>
<feature type="transmembrane region" description="Helical" evidence="11">
    <location>
        <begin position="245"/>
        <end position="264"/>
    </location>
</feature>
<keyword evidence="7 11" id="KW-0472">Membrane</keyword>
<evidence type="ECO:0000259" key="13">
    <source>
        <dbReference type="PROSITE" id="PS50261"/>
    </source>
</evidence>
<evidence type="ECO:0000256" key="4">
    <source>
        <dbReference type="ARBA" id="ARBA00022692"/>
    </source>
</evidence>
<evidence type="ECO:0000256" key="2">
    <source>
        <dbReference type="ARBA" id="ARBA00005314"/>
    </source>
</evidence>
<dbReference type="SUPFAM" id="SSF111418">
    <property type="entry name" value="Hormone receptor domain"/>
    <property type="match status" value="1"/>
</dbReference>
<keyword evidence="6" id="KW-0297">G-protein coupled receptor</keyword>
<dbReference type="Pfam" id="PF00002">
    <property type="entry name" value="7tm_2"/>
    <property type="match status" value="1"/>
</dbReference>
<keyword evidence="4 11" id="KW-0812">Transmembrane</keyword>
<accession>A0AAN7VHW0</accession>
<dbReference type="GO" id="GO:0005886">
    <property type="term" value="C:plasma membrane"/>
    <property type="evidence" value="ECO:0007669"/>
    <property type="project" value="UniProtKB-SubCell"/>
</dbReference>